<dbReference type="Pfam" id="PF11799">
    <property type="entry name" value="IMS_C"/>
    <property type="match status" value="1"/>
</dbReference>
<dbReference type="Gene3D" id="1.10.150.20">
    <property type="entry name" value="5' to 3' exonuclease, C-terminal subdomain"/>
    <property type="match status" value="1"/>
</dbReference>
<dbReference type="InterPro" id="IPR022880">
    <property type="entry name" value="DNApol_IV"/>
</dbReference>
<dbReference type="InterPro" id="IPR036775">
    <property type="entry name" value="DNA_pol_Y-fam_lit_finger_sf"/>
</dbReference>
<dbReference type="GeneID" id="97206712"/>
<dbReference type="InterPro" id="IPR043128">
    <property type="entry name" value="Rev_trsase/Diguanyl_cyclase"/>
</dbReference>
<evidence type="ECO:0000259" key="3">
    <source>
        <dbReference type="PROSITE" id="PS50173"/>
    </source>
</evidence>
<dbReference type="SUPFAM" id="SSF100879">
    <property type="entry name" value="Lesion bypass DNA polymerase (Y-family), little finger domain"/>
    <property type="match status" value="1"/>
</dbReference>
<dbReference type="Proteomes" id="UP001299608">
    <property type="component" value="Unassembled WGS sequence"/>
</dbReference>
<dbReference type="CDD" id="cd03586">
    <property type="entry name" value="PolY_Pol_IV_kappa"/>
    <property type="match status" value="1"/>
</dbReference>
<dbReference type="PROSITE" id="PS50173">
    <property type="entry name" value="UMUC"/>
    <property type="match status" value="1"/>
</dbReference>
<proteinExistence type="inferred from homology"/>
<dbReference type="PANTHER" id="PTHR11076">
    <property type="entry name" value="DNA REPAIR POLYMERASE UMUC / TRANSFERASE FAMILY MEMBER"/>
    <property type="match status" value="1"/>
</dbReference>
<gene>
    <name evidence="5" type="ORF">G5B36_18660</name>
    <name evidence="4" type="ORF">L0N08_05655</name>
</gene>
<evidence type="ECO:0000313" key="7">
    <source>
        <dbReference type="Proteomes" id="UP001299608"/>
    </source>
</evidence>
<dbReference type="Proteomes" id="UP000669239">
    <property type="component" value="Unassembled WGS sequence"/>
</dbReference>
<dbReference type="PANTHER" id="PTHR11076:SF33">
    <property type="entry name" value="DNA POLYMERASE KAPPA"/>
    <property type="match status" value="1"/>
</dbReference>
<dbReference type="InterPro" id="IPR017961">
    <property type="entry name" value="DNA_pol_Y-fam_little_finger"/>
</dbReference>
<dbReference type="EMBL" id="JAAITT010000029">
    <property type="protein sequence ID" value="NSJ50712.1"/>
    <property type="molecule type" value="Genomic_DNA"/>
</dbReference>
<organism evidence="4 7">
    <name type="scientific">Enterocloster aldenensis</name>
    <dbReference type="NCBI Taxonomy" id="358742"/>
    <lineage>
        <taxon>Bacteria</taxon>
        <taxon>Bacillati</taxon>
        <taxon>Bacillota</taxon>
        <taxon>Clostridia</taxon>
        <taxon>Lachnospirales</taxon>
        <taxon>Lachnospiraceae</taxon>
        <taxon>Enterocloster</taxon>
    </lineage>
</organism>
<comment type="similarity">
    <text evidence="1">Belongs to the DNA polymerase type-Y family.</text>
</comment>
<dbReference type="Pfam" id="PF11798">
    <property type="entry name" value="IMS_HHH"/>
    <property type="match status" value="1"/>
</dbReference>
<dbReference type="GO" id="GO:0005829">
    <property type="term" value="C:cytosol"/>
    <property type="evidence" value="ECO:0007669"/>
    <property type="project" value="TreeGrafter"/>
</dbReference>
<dbReference type="SUPFAM" id="SSF56672">
    <property type="entry name" value="DNA/RNA polymerases"/>
    <property type="match status" value="1"/>
</dbReference>
<keyword evidence="6" id="KW-1185">Reference proteome</keyword>
<dbReference type="GO" id="GO:0009432">
    <property type="term" value="P:SOS response"/>
    <property type="evidence" value="ECO:0007669"/>
    <property type="project" value="TreeGrafter"/>
</dbReference>
<dbReference type="GO" id="GO:0006281">
    <property type="term" value="P:DNA repair"/>
    <property type="evidence" value="ECO:0007669"/>
    <property type="project" value="InterPro"/>
</dbReference>
<evidence type="ECO:0000256" key="1">
    <source>
        <dbReference type="ARBA" id="ARBA00010945"/>
    </source>
</evidence>
<dbReference type="GO" id="GO:0003887">
    <property type="term" value="F:DNA-directed DNA polymerase activity"/>
    <property type="evidence" value="ECO:0007669"/>
    <property type="project" value="InterPro"/>
</dbReference>
<evidence type="ECO:0000313" key="4">
    <source>
        <dbReference type="EMBL" id="MCG4744892.1"/>
    </source>
</evidence>
<evidence type="ECO:0000256" key="2">
    <source>
        <dbReference type="ARBA" id="ARBA00022457"/>
    </source>
</evidence>
<keyword evidence="2" id="KW-0515">Mutator protein</keyword>
<feature type="domain" description="UmuC" evidence="3">
    <location>
        <begin position="5"/>
        <end position="194"/>
    </location>
</feature>
<dbReference type="RefSeq" id="WP_117558390.1">
    <property type="nucleotide sequence ID" value="NZ_BAABZL010000001.1"/>
</dbReference>
<sequence length="437" mass="48621">MEELWYHVDVNSAFLSWSAAHEIWIKGGDLDLRTVPSVIGGNEKDRHGIVLAKSGPAARFGIRTGETLVEARNKCPGLIIAPPEYDLYVQCSRALIQLLGRYSHHIHQYSIDEAFCAMDGTKNLWGNPVAFAQQIGAEIRRTLGFTVNIGVSDNKLLAKMASELQKPDKVHTLFKDEIPKKMWPLPVEDLFWVGRAASRKLKALGIRTIGDLAAADRGLVGRHLKKHGEFIWDYANGRDNSPFLQERPENKGYGNSMTIPMDVTDADTARQVILSLTETVCARLRADGMKAGCVGISITDRDFRHASRQRTLVSATHTTFEIYRAACLIFEDLWDRAPIRQMGVHTSRVTHDTAYQYNLFDMDRYEKYARLDEAIDGIRSRYGEDSVMRAVFLGGSLPHMGGGIDKAKRTGMTKPLPYCPSDTAEDGAGPACPAVRA</sequence>
<evidence type="ECO:0000313" key="6">
    <source>
        <dbReference type="Proteomes" id="UP000669239"/>
    </source>
</evidence>
<evidence type="ECO:0000313" key="5">
    <source>
        <dbReference type="EMBL" id="NSJ50712.1"/>
    </source>
</evidence>
<dbReference type="InterPro" id="IPR043502">
    <property type="entry name" value="DNA/RNA_pol_sf"/>
</dbReference>
<reference evidence="4" key="3">
    <citation type="submission" date="2022-01" db="EMBL/GenBank/DDBJ databases">
        <title>Collection of gut derived symbiotic bacterial strains cultured from healthy donors.</title>
        <authorList>
            <person name="Lin H."/>
            <person name="Kohout C."/>
            <person name="Waligurski E."/>
            <person name="Pamer E.G."/>
        </authorList>
    </citation>
    <scope>NUCLEOTIDE SEQUENCE</scope>
    <source>
        <strain evidence="4">DFI.6.55</strain>
    </source>
</reference>
<dbReference type="GO" id="GO:0003684">
    <property type="term" value="F:damaged DNA binding"/>
    <property type="evidence" value="ECO:0007669"/>
    <property type="project" value="InterPro"/>
</dbReference>
<dbReference type="InterPro" id="IPR024728">
    <property type="entry name" value="PolY_HhH_motif"/>
</dbReference>
<dbReference type="Gene3D" id="3.40.1170.60">
    <property type="match status" value="1"/>
</dbReference>
<dbReference type="InterPro" id="IPR050116">
    <property type="entry name" value="DNA_polymerase-Y"/>
</dbReference>
<dbReference type="AlphaFoldDB" id="A0AAX1SM68"/>
<dbReference type="Gene3D" id="3.30.1490.100">
    <property type="entry name" value="DNA polymerase, Y-family, little finger domain"/>
    <property type="match status" value="1"/>
</dbReference>
<dbReference type="GO" id="GO:0042276">
    <property type="term" value="P:error-prone translesion synthesis"/>
    <property type="evidence" value="ECO:0007669"/>
    <property type="project" value="TreeGrafter"/>
</dbReference>
<dbReference type="EMBL" id="JAKNGE010000005">
    <property type="protein sequence ID" value="MCG4744892.1"/>
    <property type="molecule type" value="Genomic_DNA"/>
</dbReference>
<reference evidence="5 6" key="1">
    <citation type="journal article" date="2020" name="Cell Host Microbe">
        <title>Functional and Genomic Variation between Human-Derived Isolates of Lachnospiraceae Reveals Inter- and Intra-Species Diversity.</title>
        <authorList>
            <person name="Sorbara M.T."/>
            <person name="Littmann E.R."/>
            <person name="Fontana E."/>
            <person name="Moody T.U."/>
            <person name="Kohout C.E."/>
            <person name="Gjonbalaj M."/>
            <person name="Eaton V."/>
            <person name="Seok R."/>
            <person name="Leiner I.M."/>
            <person name="Pamer E.G."/>
        </authorList>
    </citation>
    <scope>NUCLEOTIDE SEQUENCE [LARGE SCALE GENOMIC DNA]</scope>
    <source>
        <strain evidence="5 6">MSK.1.17</strain>
    </source>
</reference>
<reference evidence="5" key="2">
    <citation type="submission" date="2020-02" db="EMBL/GenBank/DDBJ databases">
        <authorList>
            <person name="Littmann E."/>
            <person name="Sorbara M."/>
        </authorList>
    </citation>
    <scope>NUCLEOTIDE SEQUENCE</scope>
    <source>
        <strain evidence="5">MSK.1.17</strain>
    </source>
</reference>
<dbReference type="Gene3D" id="3.30.70.270">
    <property type="match status" value="1"/>
</dbReference>
<accession>A0AAX1SM68</accession>
<comment type="caution">
    <text evidence="4">The sequence shown here is derived from an EMBL/GenBank/DDBJ whole genome shotgun (WGS) entry which is preliminary data.</text>
</comment>
<name>A0AAX1SM68_9FIRM</name>
<dbReference type="InterPro" id="IPR001126">
    <property type="entry name" value="UmuC"/>
</dbReference>
<protein>
    <submittedName>
        <fullName evidence="4">DNA polymerase IV</fullName>
    </submittedName>
</protein>
<dbReference type="Pfam" id="PF00817">
    <property type="entry name" value="IMS"/>
    <property type="match status" value="1"/>
</dbReference>